<evidence type="ECO:0000256" key="4">
    <source>
        <dbReference type="PIRNR" id="PIRNR018168"/>
    </source>
</evidence>
<dbReference type="InterPro" id="IPR017853">
    <property type="entry name" value="GH"/>
</dbReference>
<dbReference type="GO" id="GO:0005576">
    <property type="term" value="C:extracellular region"/>
    <property type="evidence" value="ECO:0007669"/>
    <property type="project" value="UniProtKB-SubCell"/>
</dbReference>
<dbReference type="RefSeq" id="WP_121126835.1">
    <property type="nucleotide sequence ID" value="NZ_RBWS01000024.1"/>
</dbReference>
<proteinExistence type="inferred from homology"/>
<dbReference type="SUPFAM" id="SSF51445">
    <property type="entry name" value="(Trans)glycosidases"/>
    <property type="match status" value="1"/>
</dbReference>
<keyword evidence="4" id="KW-0119">Carbohydrate metabolism</keyword>
<evidence type="ECO:0000313" key="10">
    <source>
        <dbReference type="EMBL" id="RKO68967.1"/>
    </source>
</evidence>
<dbReference type="InterPro" id="IPR016714">
    <property type="entry name" value="MANB/E"/>
</dbReference>
<feature type="binding site" evidence="6">
    <location>
        <position position="121"/>
    </location>
    <ligand>
        <name>substrate</name>
    </ligand>
</feature>
<sequence>MRILLFVNLLMLGLQTWGQQQLIDKDATVQTQALYKNLKRWAGSHVLFGQQDATAYGHGWQGDKDRSDVKSVTGSHPAVIGFDFMGFSGQSPKAISENQQMLLQQVSDTYNRGGITTICWHFNNPVSNDGFYWNDSTSIAAMAAIKPGGTHHRHYKKLLKFIAAFAHRAKGQDGAAIPIIFRPFHEFDGDWFWWGKKYTSREDFIAVWRFTVSYLRDQLKVHNFIYAFSPDCQFNSEQDFLERYPGNDWVDIVGMDNYADFGRDGHYDLPAAVHKLKILSSFAEKNGKIAALTETGLESIPNPQWWNDVLLKVLKTAGVNMAYVLVWRNDKESPTHYYAPFPGQVSAADFLKFYQDPFTLFEKDLKQPYQ</sequence>
<evidence type="ECO:0000259" key="9">
    <source>
        <dbReference type="PROSITE" id="PS51764"/>
    </source>
</evidence>
<comment type="subcellular location">
    <subcellularLocation>
        <location evidence="4">Secreted</location>
    </subcellularLocation>
</comment>
<comment type="catalytic activity">
    <reaction evidence="4">
        <text>Random hydrolysis of (1-&gt;4)-beta-D-mannosidic linkages in mannans, galactomannans and glucomannans.</text>
        <dbReference type="EC" id="3.2.1.78"/>
    </reaction>
</comment>
<dbReference type="PANTHER" id="PTHR40079:SF4">
    <property type="entry name" value="GH26 DOMAIN-CONTAINING PROTEIN-RELATED"/>
    <property type="match status" value="1"/>
</dbReference>
<dbReference type="GO" id="GO:0006080">
    <property type="term" value="P:substituted mannan metabolic process"/>
    <property type="evidence" value="ECO:0007669"/>
    <property type="project" value="UniProtKB-UniRule"/>
</dbReference>
<evidence type="ECO:0000313" key="11">
    <source>
        <dbReference type="Proteomes" id="UP000282423"/>
    </source>
</evidence>
<feature type="active site" description="Nucleophile" evidence="5 8">
    <location>
        <position position="294"/>
    </location>
</feature>
<dbReference type="PIRSF" id="PIRSF018168">
    <property type="entry name" value="Mannan-1_4-beta-mannosidase"/>
    <property type="match status" value="1"/>
</dbReference>
<feature type="binding site" evidence="6">
    <location>
        <position position="258"/>
    </location>
    <ligand>
        <name>substrate</name>
    </ligand>
</feature>
<evidence type="ECO:0000256" key="8">
    <source>
        <dbReference type="PROSITE-ProRule" id="PRU01100"/>
    </source>
</evidence>
<name>A0A420VRS4_9SPHI</name>
<keyword evidence="4" id="KW-0964">Secreted</keyword>
<evidence type="ECO:0000256" key="7">
    <source>
        <dbReference type="PIRSR" id="PIRSR018168-3"/>
    </source>
</evidence>
<dbReference type="InterPro" id="IPR000805">
    <property type="entry name" value="Glyco_hydro_26"/>
</dbReference>
<dbReference type="Proteomes" id="UP000282423">
    <property type="component" value="Unassembled WGS sequence"/>
</dbReference>
<evidence type="ECO:0000256" key="2">
    <source>
        <dbReference type="ARBA" id="ARBA00022801"/>
    </source>
</evidence>
<keyword evidence="2 4" id="KW-0378">Hydrolase</keyword>
<protein>
    <recommendedName>
        <fullName evidence="4">Mannan endo-1,4-beta-mannosidase</fullName>
        <ecNumber evidence="4">3.2.1.78</ecNumber>
    </recommendedName>
</protein>
<dbReference type="EC" id="3.2.1.78" evidence="4"/>
<dbReference type="GO" id="GO:0016985">
    <property type="term" value="F:mannan endo-1,4-beta-mannosidase activity"/>
    <property type="evidence" value="ECO:0007669"/>
    <property type="project" value="UniProtKB-UniRule"/>
</dbReference>
<reference evidence="10 11" key="1">
    <citation type="submission" date="2018-10" db="EMBL/GenBank/DDBJ databases">
        <title>Sphingobacterium sp. M05W1-28.</title>
        <authorList>
            <person name="Cai H."/>
        </authorList>
    </citation>
    <scope>NUCLEOTIDE SEQUENCE [LARGE SCALE GENOMIC DNA]</scope>
    <source>
        <strain evidence="10 11">M05W1-28</strain>
    </source>
</reference>
<dbReference type="InterPro" id="IPR022790">
    <property type="entry name" value="GH26_dom"/>
</dbReference>
<dbReference type="EMBL" id="RBWS01000024">
    <property type="protein sequence ID" value="RKO68967.1"/>
    <property type="molecule type" value="Genomic_DNA"/>
</dbReference>
<dbReference type="AlphaFoldDB" id="A0A420VRS4"/>
<feature type="site" description="Plays an important role in maintaining the position of the catalytic nucleophile" evidence="7">
    <location>
        <position position="185"/>
    </location>
</feature>
<dbReference type="PROSITE" id="PS51764">
    <property type="entry name" value="GH26"/>
    <property type="match status" value="1"/>
</dbReference>
<evidence type="ECO:0000256" key="5">
    <source>
        <dbReference type="PIRSR" id="PIRSR018168-1"/>
    </source>
</evidence>
<evidence type="ECO:0000256" key="3">
    <source>
        <dbReference type="ARBA" id="ARBA00023295"/>
    </source>
</evidence>
<evidence type="ECO:0000256" key="6">
    <source>
        <dbReference type="PIRSR" id="PIRSR018168-2"/>
    </source>
</evidence>
<comment type="caution">
    <text evidence="10">The sequence shown here is derived from an EMBL/GenBank/DDBJ whole genome shotgun (WGS) entry which is preliminary data.</text>
</comment>
<accession>A0A420VRS4</accession>
<dbReference type="OrthoDB" id="9803686at2"/>
<organism evidence="10 11">
    <name type="scientific">Sphingobacterium puteale</name>
    <dbReference type="NCBI Taxonomy" id="2420510"/>
    <lineage>
        <taxon>Bacteria</taxon>
        <taxon>Pseudomonadati</taxon>
        <taxon>Bacteroidota</taxon>
        <taxon>Sphingobacteriia</taxon>
        <taxon>Sphingobacteriales</taxon>
        <taxon>Sphingobacteriaceae</taxon>
        <taxon>Sphingobacterium</taxon>
    </lineage>
</organism>
<dbReference type="Gene3D" id="3.20.20.80">
    <property type="entry name" value="Glycosidases"/>
    <property type="match status" value="1"/>
</dbReference>
<keyword evidence="11" id="KW-1185">Reference proteome</keyword>
<feature type="binding site" evidence="6">
    <location>
        <position position="191"/>
    </location>
    <ligand>
        <name>substrate</name>
    </ligand>
</feature>
<comment type="similarity">
    <text evidence="1 4 8">Belongs to the glycosyl hydrolase 26 family.</text>
</comment>
<feature type="domain" description="GH26" evidence="9">
    <location>
        <begin position="29"/>
        <end position="363"/>
    </location>
</feature>
<keyword evidence="3 4" id="KW-0326">Glycosidase</keyword>
<evidence type="ECO:0000256" key="1">
    <source>
        <dbReference type="ARBA" id="ARBA00007754"/>
    </source>
</evidence>
<dbReference type="PRINTS" id="PR00739">
    <property type="entry name" value="GLHYDRLASE26"/>
</dbReference>
<dbReference type="Pfam" id="PF02156">
    <property type="entry name" value="Glyco_hydro_26"/>
    <property type="match status" value="1"/>
</dbReference>
<gene>
    <name evidence="10" type="ORF">D7322_24570</name>
</gene>
<feature type="active site" description="Proton donor" evidence="5 8">
    <location>
        <position position="186"/>
    </location>
</feature>
<dbReference type="PANTHER" id="PTHR40079">
    <property type="entry name" value="MANNAN ENDO-1,4-BETA-MANNOSIDASE E-RELATED"/>
    <property type="match status" value="1"/>
</dbReference>